<accession>A0AAV3R0U1</accession>
<dbReference type="EMBL" id="BAABME010006590">
    <property type="protein sequence ID" value="GAA0168785.1"/>
    <property type="molecule type" value="Genomic_DNA"/>
</dbReference>
<evidence type="ECO:0000313" key="3">
    <source>
        <dbReference type="Proteomes" id="UP001454036"/>
    </source>
</evidence>
<protein>
    <submittedName>
        <fullName evidence="2">Uncharacterized protein</fullName>
    </submittedName>
</protein>
<proteinExistence type="predicted"/>
<keyword evidence="3" id="KW-1185">Reference proteome</keyword>
<evidence type="ECO:0000313" key="2">
    <source>
        <dbReference type="EMBL" id="GAA0168785.1"/>
    </source>
</evidence>
<evidence type="ECO:0000256" key="1">
    <source>
        <dbReference type="SAM" id="MobiDB-lite"/>
    </source>
</evidence>
<dbReference type="AlphaFoldDB" id="A0AAV3R0U1"/>
<dbReference type="Proteomes" id="UP001454036">
    <property type="component" value="Unassembled WGS sequence"/>
</dbReference>
<sequence length="168" mass="17482">MNVSNADDTMTDVGKQTSAKNLGEFVDLSVKDTVDGLKKSAPIGGDETRPTVIDTINDPLIVENVTPSVRATVIEDAEGMVSIDVPSAAATDGLTVGREDVTPSVAATGAGAAGLLEERVEPIIGDGFADTLNDDMEDLEIPEDAGQEKKKSKKRKHKSGVDDAGETS</sequence>
<feature type="region of interest" description="Disordered" evidence="1">
    <location>
        <begin position="127"/>
        <end position="168"/>
    </location>
</feature>
<name>A0AAV3R0U1_LITER</name>
<organism evidence="2 3">
    <name type="scientific">Lithospermum erythrorhizon</name>
    <name type="common">Purple gromwell</name>
    <name type="synonym">Lithospermum officinale var. erythrorhizon</name>
    <dbReference type="NCBI Taxonomy" id="34254"/>
    <lineage>
        <taxon>Eukaryota</taxon>
        <taxon>Viridiplantae</taxon>
        <taxon>Streptophyta</taxon>
        <taxon>Embryophyta</taxon>
        <taxon>Tracheophyta</taxon>
        <taxon>Spermatophyta</taxon>
        <taxon>Magnoliopsida</taxon>
        <taxon>eudicotyledons</taxon>
        <taxon>Gunneridae</taxon>
        <taxon>Pentapetalae</taxon>
        <taxon>asterids</taxon>
        <taxon>lamiids</taxon>
        <taxon>Boraginales</taxon>
        <taxon>Boraginaceae</taxon>
        <taxon>Boraginoideae</taxon>
        <taxon>Lithospermeae</taxon>
        <taxon>Lithospermum</taxon>
    </lineage>
</organism>
<feature type="compositionally biased region" description="Acidic residues" evidence="1">
    <location>
        <begin position="132"/>
        <end position="145"/>
    </location>
</feature>
<comment type="caution">
    <text evidence="2">The sequence shown here is derived from an EMBL/GenBank/DDBJ whole genome shotgun (WGS) entry which is preliminary data.</text>
</comment>
<gene>
    <name evidence="2" type="ORF">LIER_23423</name>
</gene>
<reference evidence="2 3" key="1">
    <citation type="submission" date="2024-01" db="EMBL/GenBank/DDBJ databases">
        <title>The complete chloroplast genome sequence of Lithospermum erythrorhizon: insights into the phylogenetic relationship among Boraginaceae species and the maternal lineages of purple gromwells.</title>
        <authorList>
            <person name="Okada T."/>
            <person name="Watanabe K."/>
        </authorList>
    </citation>
    <scope>NUCLEOTIDE SEQUENCE [LARGE SCALE GENOMIC DNA]</scope>
</reference>